<dbReference type="GO" id="GO:0016740">
    <property type="term" value="F:transferase activity"/>
    <property type="evidence" value="ECO:0007669"/>
    <property type="project" value="UniProtKB-KW"/>
</dbReference>
<accession>A0A6A3BUI3</accession>
<protein>
    <submittedName>
        <fullName evidence="1">Glutathione S-transferase family protein isoform 1</fullName>
    </submittedName>
</protein>
<dbReference type="GO" id="GO:0005737">
    <property type="term" value="C:cytoplasm"/>
    <property type="evidence" value="ECO:0007669"/>
    <property type="project" value="TreeGrafter"/>
</dbReference>
<organism evidence="1">
    <name type="scientific">Hibiscus syriacus</name>
    <name type="common">Rose of Sharon</name>
    <dbReference type="NCBI Taxonomy" id="106335"/>
    <lineage>
        <taxon>Eukaryota</taxon>
        <taxon>Viridiplantae</taxon>
        <taxon>Streptophyta</taxon>
        <taxon>Embryophyta</taxon>
        <taxon>Tracheophyta</taxon>
        <taxon>Spermatophyta</taxon>
        <taxon>Magnoliopsida</taxon>
        <taxon>eudicotyledons</taxon>
        <taxon>Gunneridae</taxon>
        <taxon>Pentapetalae</taxon>
        <taxon>rosids</taxon>
        <taxon>malvids</taxon>
        <taxon>Malvales</taxon>
        <taxon>Malvaceae</taxon>
        <taxon>Malvoideae</taxon>
        <taxon>Hibiscus</taxon>
    </lineage>
</organism>
<dbReference type="AlphaFoldDB" id="A0A6A3BUI3"/>
<sequence length="196" mass="21154">MAASTFLLFSSSLIRARKPFFLSFSSSPFPAATFPLLPPSTRLIPTAPPLSLSIRLPNPIPDPNGLLSTDDIETVVGSGCSNLLWKPVNSAKRLRAHVQLDEGDVCSACNLRGSCDRAYVTLKEAEATARTVDIVRLLLSYALDPLVISEEGKLPGRERIDASARNPLSDLTKLSDTSCNAELLKSLAKAPPSHWQ</sequence>
<gene>
    <name evidence="1" type="ORF">F3Y22_tig00019229pilonHSYRG00007</name>
</gene>
<dbReference type="GO" id="GO:0003729">
    <property type="term" value="F:mRNA binding"/>
    <property type="evidence" value="ECO:0007669"/>
    <property type="project" value="TreeGrafter"/>
</dbReference>
<dbReference type="PANTHER" id="PTHR23111">
    <property type="entry name" value="ZINC FINGER PROTEIN"/>
    <property type="match status" value="1"/>
</dbReference>
<proteinExistence type="predicted"/>
<name>A0A6A3BUI3_HIBSY</name>
<keyword evidence="1" id="KW-0808">Transferase</keyword>
<dbReference type="EMBL" id="VEPZ02000717">
    <property type="protein sequence ID" value="KAE8720506.1"/>
    <property type="molecule type" value="Genomic_DNA"/>
</dbReference>
<reference evidence="1" key="1">
    <citation type="submission" date="2019-09" db="EMBL/GenBank/DDBJ databases">
        <title>Draft genome information of white flower Hibiscus syriacus.</title>
        <authorList>
            <person name="Kim Y.-M."/>
        </authorList>
    </citation>
    <scope>NUCLEOTIDE SEQUENCE [LARGE SCALE GENOMIC DNA]</scope>
    <source>
        <strain evidence="1">YM2019G1</strain>
        <tissue evidence="1">Leaf</tissue>
    </source>
</reference>
<evidence type="ECO:0000313" key="1">
    <source>
        <dbReference type="EMBL" id="KAE8720506.1"/>
    </source>
</evidence>
<dbReference type="PANTHER" id="PTHR23111:SF40">
    <property type="entry name" value="RNA-BINDING PROTEIN INVOLVED IN HETEROCHROMATIN ASSEMBLY-RELATED"/>
    <property type="match status" value="1"/>
</dbReference>
<comment type="caution">
    <text evidence="1">The sequence shown here is derived from an EMBL/GenBank/DDBJ whole genome shotgun (WGS) entry which is preliminary data.</text>
</comment>